<protein>
    <submittedName>
        <fullName evidence="5">GntR family transcriptional regulator</fullName>
    </submittedName>
</protein>
<proteinExistence type="predicted"/>
<dbReference type="PANTHER" id="PTHR38445:SF9">
    <property type="entry name" value="HTH-TYPE TRANSCRIPTIONAL REPRESSOR YTRA"/>
    <property type="match status" value="1"/>
</dbReference>
<evidence type="ECO:0000259" key="4">
    <source>
        <dbReference type="PROSITE" id="PS50949"/>
    </source>
</evidence>
<reference evidence="5" key="1">
    <citation type="submission" date="2022-02" db="EMBL/GenBank/DDBJ databases">
        <authorList>
            <person name="Lee M."/>
            <person name="Kim S.-J."/>
            <person name="Jung M.-Y."/>
        </authorList>
    </citation>
    <scope>NUCLEOTIDE SEQUENCE</scope>
    <source>
        <strain evidence="5">JHP9</strain>
    </source>
</reference>
<dbReference type="Pfam" id="PF00392">
    <property type="entry name" value="GntR"/>
    <property type="match status" value="1"/>
</dbReference>
<dbReference type="RefSeq" id="WP_249736169.1">
    <property type="nucleotide sequence ID" value="NZ_JAKNCJ010000001.1"/>
</dbReference>
<accession>A0ABT0QWI4</accession>
<evidence type="ECO:0000256" key="2">
    <source>
        <dbReference type="ARBA" id="ARBA00023125"/>
    </source>
</evidence>
<dbReference type="Proteomes" id="UP001203761">
    <property type="component" value="Unassembled WGS sequence"/>
</dbReference>
<evidence type="ECO:0000256" key="1">
    <source>
        <dbReference type="ARBA" id="ARBA00023015"/>
    </source>
</evidence>
<comment type="caution">
    <text evidence="5">The sequence shown here is derived from an EMBL/GenBank/DDBJ whole genome shotgun (WGS) entry which is preliminary data.</text>
</comment>
<sequence length="133" mass="13897">MDLQILIETDAEAPAWAQVRDQLTAAIASGRLREGDRLESVRGLASALGVSPATIVRAYEALREDGLISTAATARATVVVGRWPEPARRSWEAALERVLAGALAHGLDREQALALCAAGADRVLGARTAGGEA</sequence>
<dbReference type="Gene3D" id="1.10.10.10">
    <property type="entry name" value="Winged helix-like DNA-binding domain superfamily/Winged helix DNA-binding domain"/>
    <property type="match status" value="1"/>
</dbReference>
<dbReference type="InterPro" id="IPR000524">
    <property type="entry name" value="Tscrpt_reg_HTH_GntR"/>
</dbReference>
<evidence type="ECO:0000256" key="3">
    <source>
        <dbReference type="ARBA" id="ARBA00023163"/>
    </source>
</evidence>
<feature type="domain" description="HTH gntR-type" evidence="4">
    <location>
        <begin position="13"/>
        <end position="82"/>
    </location>
</feature>
<gene>
    <name evidence="5" type="ORF">Bequi_01155</name>
</gene>
<dbReference type="CDD" id="cd07377">
    <property type="entry name" value="WHTH_GntR"/>
    <property type="match status" value="1"/>
</dbReference>
<dbReference type="SMART" id="SM00345">
    <property type="entry name" value="HTH_GNTR"/>
    <property type="match status" value="1"/>
</dbReference>
<keyword evidence="1" id="KW-0805">Transcription regulation</keyword>
<dbReference type="PANTHER" id="PTHR38445">
    <property type="entry name" value="HTH-TYPE TRANSCRIPTIONAL REPRESSOR YTRA"/>
    <property type="match status" value="1"/>
</dbReference>
<dbReference type="EMBL" id="JAKNCJ010000001">
    <property type="protein sequence ID" value="MCL6422006.1"/>
    <property type="molecule type" value="Genomic_DNA"/>
</dbReference>
<name>A0ABT0QWI4_9MICO</name>
<dbReference type="InterPro" id="IPR036390">
    <property type="entry name" value="WH_DNA-bd_sf"/>
</dbReference>
<dbReference type="InterPro" id="IPR036388">
    <property type="entry name" value="WH-like_DNA-bd_sf"/>
</dbReference>
<evidence type="ECO:0000313" key="5">
    <source>
        <dbReference type="EMBL" id="MCL6422006.1"/>
    </source>
</evidence>
<keyword evidence="3" id="KW-0804">Transcription</keyword>
<keyword evidence="2" id="KW-0238">DNA-binding</keyword>
<evidence type="ECO:0000313" key="6">
    <source>
        <dbReference type="Proteomes" id="UP001203761"/>
    </source>
</evidence>
<organism evidence="5 6">
    <name type="scientific">Brachybacterium equifaecis</name>
    <dbReference type="NCBI Taxonomy" id="2910770"/>
    <lineage>
        <taxon>Bacteria</taxon>
        <taxon>Bacillati</taxon>
        <taxon>Actinomycetota</taxon>
        <taxon>Actinomycetes</taxon>
        <taxon>Micrococcales</taxon>
        <taxon>Dermabacteraceae</taxon>
        <taxon>Brachybacterium</taxon>
    </lineage>
</organism>
<dbReference type="SUPFAM" id="SSF46785">
    <property type="entry name" value="Winged helix' DNA-binding domain"/>
    <property type="match status" value="1"/>
</dbReference>
<keyword evidence="6" id="KW-1185">Reference proteome</keyword>
<dbReference type="PROSITE" id="PS50949">
    <property type="entry name" value="HTH_GNTR"/>
    <property type="match status" value="1"/>
</dbReference>